<sequence length="248" mass="26220">MDADLRRARDLVTGASRITALTGAGISTDSGIPDFRGPNGLWTRDPEAEKLSNLHDYVTSADVRRRAWQARLDHPAWQASPNPAHDAFASLQRRGTLTAIITQNIDELHQRAGSDPATVVELHGTMFHTECLDCGDRRDMAEALDRVRAGAEDPPCAVCGGILKSATISFGQALDAAVLDRARVAAISCDVLLAAGTSLTVHPAAGLVDIAAGTGASIVICNASPTPYDDVADVVLREPLAEVLPRLT</sequence>
<proteinExistence type="predicted"/>
<dbReference type="Gene3D" id="3.30.1600.10">
    <property type="entry name" value="SIR2/SIRT2 'Small Domain"/>
    <property type="match status" value="1"/>
</dbReference>
<feature type="binding site" evidence="4">
    <location>
        <position position="131"/>
    </location>
    <ligand>
        <name>Zn(2+)</name>
        <dbReference type="ChEBI" id="CHEBI:29105"/>
    </ligand>
</feature>
<organism evidence="6 7">
    <name type="scientific">Prauserella isguenensis</name>
    <dbReference type="NCBI Taxonomy" id="1470180"/>
    <lineage>
        <taxon>Bacteria</taxon>
        <taxon>Bacillati</taxon>
        <taxon>Actinomycetota</taxon>
        <taxon>Actinomycetes</taxon>
        <taxon>Pseudonocardiales</taxon>
        <taxon>Pseudonocardiaceae</taxon>
        <taxon>Prauserella</taxon>
    </lineage>
</organism>
<dbReference type="EMBL" id="JACHWU010000003">
    <property type="protein sequence ID" value="MBB3051986.1"/>
    <property type="molecule type" value="Genomic_DNA"/>
</dbReference>
<feature type="binding site" evidence="4">
    <location>
        <position position="159"/>
    </location>
    <ligand>
        <name>Zn(2+)</name>
        <dbReference type="ChEBI" id="CHEBI:29105"/>
    </ligand>
</feature>
<evidence type="ECO:0000256" key="2">
    <source>
        <dbReference type="ARBA" id="ARBA00022679"/>
    </source>
</evidence>
<evidence type="ECO:0000256" key="3">
    <source>
        <dbReference type="ARBA" id="ARBA00023027"/>
    </source>
</evidence>
<keyword evidence="4" id="KW-0479">Metal-binding</keyword>
<keyword evidence="4" id="KW-0862">Zinc</keyword>
<dbReference type="InterPro" id="IPR026591">
    <property type="entry name" value="Sirtuin_cat_small_dom_sf"/>
</dbReference>
<dbReference type="Proteomes" id="UP000550714">
    <property type="component" value="Unassembled WGS sequence"/>
</dbReference>
<feature type="binding site" evidence="4">
    <location>
        <position position="156"/>
    </location>
    <ligand>
        <name>Zn(2+)</name>
        <dbReference type="ChEBI" id="CHEBI:29105"/>
    </ligand>
</feature>
<dbReference type="EC" id="2.3.1.286" evidence="1"/>
<dbReference type="GO" id="GO:0070403">
    <property type="term" value="F:NAD+ binding"/>
    <property type="evidence" value="ECO:0007669"/>
    <property type="project" value="InterPro"/>
</dbReference>
<dbReference type="AlphaFoldDB" id="A0A839S2L2"/>
<dbReference type="InterPro" id="IPR026590">
    <property type="entry name" value="Ssirtuin_cat_dom"/>
</dbReference>
<feature type="binding site" evidence="4">
    <location>
        <position position="134"/>
    </location>
    <ligand>
        <name>Zn(2+)</name>
        <dbReference type="ChEBI" id="CHEBI:29105"/>
    </ligand>
</feature>
<feature type="domain" description="Deacetylase sirtuin-type" evidence="5">
    <location>
        <begin position="1"/>
        <end position="248"/>
    </location>
</feature>
<keyword evidence="2" id="KW-0808">Transferase</keyword>
<comment type="caution">
    <text evidence="6">The sequence shown here is derived from an EMBL/GenBank/DDBJ whole genome shotgun (WGS) entry which is preliminary data.</text>
</comment>
<dbReference type="PROSITE" id="PS50305">
    <property type="entry name" value="SIRTUIN"/>
    <property type="match status" value="1"/>
</dbReference>
<evidence type="ECO:0000256" key="1">
    <source>
        <dbReference type="ARBA" id="ARBA00012928"/>
    </source>
</evidence>
<protein>
    <recommendedName>
        <fullName evidence="1">protein acetyllysine N-acetyltransferase</fullName>
        <ecNumber evidence="1">2.3.1.286</ecNumber>
    </recommendedName>
</protein>
<keyword evidence="6" id="KW-0378">Hydrolase</keyword>
<reference evidence="6 7" key="1">
    <citation type="submission" date="2020-08" db="EMBL/GenBank/DDBJ databases">
        <title>Genomic Encyclopedia of Type Strains, Phase III (KMG-III): the genomes of soil and plant-associated and newly described type strains.</title>
        <authorList>
            <person name="Whitman W."/>
        </authorList>
    </citation>
    <scope>NUCLEOTIDE SEQUENCE [LARGE SCALE GENOMIC DNA]</scope>
    <source>
        <strain evidence="6 7">CECT 8577</strain>
    </source>
</reference>
<evidence type="ECO:0000313" key="7">
    <source>
        <dbReference type="Proteomes" id="UP000550714"/>
    </source>
</evidence>
<dbReference type="InterPro" id="IPR029035">
    <property type="entry name" value="DHS-like_NAD/FAD-binding_dom"/>
</dbReference>
<dbReference type="PANTHER" id="PTHR11085">
    <property type="entry name" value="NAD-DEPENDENT PROTEIN DEACYLASE SIRTUIN-5, MITOCHONDRIAL-RELATED"/>
    <property type="match status" value="1"/>
</dbReference>
<dbReference type="Pfam" id="PF02146">
    <property type="entry name" value="SIR2"/>
    <property type="match status" value="1"/>
</dbReference>
<feature type="active site" description="Proton acceptor" evidence="4">
    <location>
        <position position="123"/>
    </location>
</feature>
<evidence type="ECO:0000259" key="5">
    <source>
        <dbReference type="PROSITE" id="PS50305"/>
    </source>
</evidence>
<dbReference type="CDD" id="cd01407">
    <property type="entry name" value="SIR2-fam"/>
    <property type="match status" value="1"/>
</dbReference>
<dbReference type="InterPro" id="IPR003000">
    <property type="entry name" value="Sirtuin"/>
</dbReference>
<gene>
    <name evidence="6" type="ORF">FHS23_003015</name>
</gene>
<dbReference type="Gene3D" id="3.40.50.1220">
    <property type="entry name" value="TPP-binding domain"/>
    <property type="match status" value="1"/>
</dbReference>
<evidence type="ECO:0000313" key="6">
    <source>
        <dbReference type="EMBL" id="MBB3051986.1"/>
    </source>
</evidence>
<dbReference type="PANTHER" id="PTHR11085:SF4">
    <property type="entry name" value="NAD-DEPENDENT PROTEIN DEACYLASE"/>
    <property type="match status" value="1"/>
</dbReference>
<keyword evidence="7" id="KW-1185">Reference proteome</keyword>
<dbReference type="RefSeq" id="WP_183655077.1">
    <property type="nucleotide sequence ID" value="NZ_JACHWU010000003.1"/>
</dbReference>
<evidence type="ECO:0000256" key="4">
    <source>
        <dbReference type="PROSITE-ProRule" id="PRU00236"/>
    </source>
</evidence>
<dbReference type="GO" id="GO:0016787">
    <property type="term" value="F:hydrolase activity"/>
    <property type="evidence" value="ECO:0007669"/>
    <property type="project" value="UniProtKB-KW"/>
</dbReference>
<dbReference type="SUPFAM" id="SSF52467">
    <property type="entry name" value="DHS-like NAD/FAD-binding domain"/>
    <property type="match status" value="1"/>
</dbReference>
<accession>A0A839S2L2</accession>
<name>A0A839S2L2_9PSEU</name>
<dbReference type="InterPro" id="IPR050134">
    <property type="entry name" value="NAD-dep_sirtuin_deacylases"/>
</dbReference>
<dbReference type="GO" id="GO:0046872">
    <property type="term" value="F:metal ion binding"/>
    <property type="evidence" value="ECO:0007669"/>
    <property type="project" value="UniProtKB-KW"/>
</dbReference>
<dbReference type="GO" id="GO:0017136">
    <property type="term" value="F:histone deacetylase activity, NAD-dependent"/>
    <property type="evidence" value="ECO:0007669"/>
    <property type="project" value="TreeGrafter"/>
</dbReference>
<keyword evidence="3" id="KW-0520">NAD</keyword>